<evidence type="ECO:0000256" key="2">
    <source>
        <dbReference type="ARBA" id="ARBA00022649"/>
    </source>
</evidence>
<keyword evidence="11" id="KW-1185">Reference proteome</keyword>
<dbReference type="GO" id="GO:0000287">
    <property type="term" value="F:magnesium ion binding"/>
    <property type="evidence" value="ECO:0007669"/>
    <property type="project" value="UniProtKB-UniRule"/>
</dbReference>
<proteinExistence type="inferred from homology"/>
<comment type="function">
    <text evidence="8">Toxic component of a toxin-antitoxin (TA) system. An RNase.</text>
</comment>
<organism evidence="10 11">
    <name type="scientific">Kocuria sediminis</name>
    <dbReference type="NCBI Taxonomy" id="1038857"/>
    <lineage>
        <taxon>Bacteria</taxon>
        <taxon>Bacillati</taxon>
        <taxon>Actinomycetota</taxon>
        <taxon>Actinomycetes</taxon>
        <taxon>Micrococcales</taxon>
        <taxon>Micrococcaceae</taxon>
        <taxon>Kocuria</taxon>
    </lineage>
</organism>
<dbReference type="Proteomes" id="UP000436989">
    <property type="component" value="Unassembled WGS sequence"/>
</dbReference>
<dbReference type="InterPro" id="IPR050556">
    <property type="entry name" value="Type_II_TA_system_RNase"/>
</dbReference>
<feature type="binding site" evidence="8">
    <location>
        <position position="27"/>
    </location>
    <ligand>
        <name>Mg(2+)</name>
        <dbReference type="ChEBI" id="CHEBI:18420"/>
    </ligand>
</feature>
<name>A0A6N8GM91_9MICC</name>
<accession>A0A6N8GM91</accession>
<protein>
    <recommendedName>
        <fullName evidence="8">Ribonuclease VapC</fullName>
        <shortName evidence="8">RNase VapC</shortName>
        <ecNumber evidence="8">3.1.-.-</ecNumber>
    </recommendedName>
    <alternativeName>
        <fullName evidence="8">Toxin VapC</fullName>
    </alternativeName>
</protein>
<evidence type="ECO:0000256" key="6">
    <source>
        <dbReference type="ARBA" id="ARBA00022842"/>
    </source>
</evidence>
<sequence>MGQGARGRPEERRGARSLGKPVRGLLDTNILIALVDPGQETPDLSGFTGLTISSLSLSEMHMGVSAMIRDRAKKALRENELARTRATFGAGIPYDDRCALAFGLVVEEAVRNGASHRSNVIDRMIAATAMVHGLTLVTRNTDDFKHLTGLVEVAKR</sequence>
<comment type="caution">
    <text evidence="10">The sequence shown here is derived from an EMBL/GenBank/DDBJ whole genome shotgun (WGS) entry which is preliminary data.</text>
</comment>
<feature type="binding site" evidence="8">
    <location>
        <position position="122"/>
    </location>
    <ligand>
        <name>Mg(2+)</name>
        <dbReference type="ChEBI" id="CHEBI:18420"/>
    </ligand>
</feature>
<comment type="similarity">
    <text evidence="7 8">Belongs to the PINc/VapC protein family.</text>
</comment>
<keyword evidence="2 8" id="KW-1277">Toxin-antitoxin system</keyword>
<evidence type="ECO:0000256" key="7">
    <source>
        <dbReference type="ARBA" id="ARBA00038093"/>
    </source>
</evidence>
<dbReference type="SUPFAM" id="SSF88723">
    <property type="entry name" value="PIN domain-like"/>
    <property type="match status" value="1"/>
</dbReference>
<evidence type="ECO:0000256" key="1">
    <source>
        <dbReference type="ARBA" id="ARBA00001946"/>
    </source>
</evidence>
<evidence type="ECO:0000256" key="5">
    <source>
        <dbReference type="ARBA" id="ARBA00022801"/>
    </source>
</evidence>
<evidence type="ECO:0000313" key="10">
    <source>
        <dbReference type="EMBL" id="MUN63387.1"/>
    </source>
</evidence>
<evidence type="ECO:0000256" key="8">
    <source>
        <dbReference type="HAMAP-Rule" id="MF_00265"/>
    </source>
</evidence>
<gene>
    <name evidence="8" type="primary">vapC</name>
    <name evidence="10" type="ORF">GMA12_09585</name>
</gene>
<keyword evidence="5 8" id="KW-0378">Hydrolase</keyword>
<evidence type="ECO:0000259" key="9">
    <source>
        <dbReference type="Pfam" id="PF01850"/>
    </source>
</evidence>
<dbReference type="EMBL" id="WOGU01000007">
    <property type="protein sequence ID" value="MUN63387.1"/>
    <property type="molecule type" value="Genomic_DNA"/>
</dbReference>
<dbReference type="PANTHER" id="PTHR33653">
    <property type="entry name" value="RIBONUCLEASE VAPC2"/>
    <property type="match status" value="1"/>
</dbReference>
<dbReference type="GO" id="GO:0004540">
    <property type="term" value="F:RNA nuclease activity"/>
    <property type="evidence" value="ECO:0007669"/>
    <property type="project" value="InterPro"/>
</dbReference>
<dbReference type="InterPro" id="IPR029060">
    <property type="entry name" value="PIN-like_dom_sf"/>
</dbReference>
<dbReference type="AlphaFoldDB" id="A0A6N8GM91"/>
<evidence type="ECO:0000256" key="4">
    <source>
        <dbReference type="ARBA" id="ARBA00022723"/>
    </source>
</evidence>
<dbReference type="EC" id="3.1.-.-" evidence="8"/>
<reference evidence="10 11" key="1">
    <citation type="submission" date="2019-12" db="EMBL/GenBank/DDBJ databases">
        <authorList>
            <person name="Shi Y."/>
        </authorList>
    </citation>
    <scope>NUCLEOTIDE SEQUENCE [LARGE SCALE GENOMIC DNA]</scope>
    <source>
        <strain evidence="10 11">JCM 17929</strain>
    </source>
</reference>
<keyword evidence="4 8" id="KW-0479">Metal-binding</keyword>
<evidence type="ECO:0000313" key="11">
    <source>
        <dbReference type="Proteomes" id="UP000436989"/>
    </source>
</evidence>
<keyword evidence="3 8" id="KW-0540">Nuclease</keyword>
<dbReference type="InterPro" id="IPR002716">
    <property type="entry name" value="PIN_dom"/>
</dbReference>
<dbReference type="GO" id="GO:0016787">
    <property type="term" value="F:hydrolase activity"/>
    <property type="evidence" value="ECO:0007669"/>
    <property type="project" value="UniProtKB-KW"/>
</dbReference>
<dbReference type="GO" id="GO:0090729">
    <property type="term" value="F:toxin activity"/>
    <property type="evidence" value="ECO:0007669"/>
    <property type="project" value="UniProtKB-KW"/>
</dbReference>
<comment type="cofactor">
    <cofactor evidence="1 8">
        <name>Mg(2+)</name>
        <dbReference type="ChEBI" id="CHEBI:18420"/>
    </cofactor>
</comment>
<feature type="domain" description="PIN" evidence="9">
    <location>
        <begin position="25"/>
        <end position="147"/>
    </location>
</feature>
<dbReference type="Pfam" id="PF01850">
    <property type="entry name" value="PIN"/>
    <property type="match status" value="1"/>
</dbReference>
<dbReference type="Gene3D" id="3.40.50.1010">
    <property type="entry name" value="5'-nuclease"/>
    <property type="match status" value="1"/>
</dbReference>
<evidence type="ECO:0000256" key="3">
    <source>
        <dbReference type="ARBA" id="ARBA00022722"/>
    </source>
</evidence>
<keyword evidence="8" id="KW-0800">Toxin</keyword>
<keyword evidence="6 8" id="KW-0460">Magnesium</keyword>
<dbReference type="HAMAP" id="MF_00265">
    <property type="entry name" value="VapC_Nob1"/>
    <property type="match status" value="1"/>
</dbReference>
<dbReference type="InterPro" id="IPR022907">
    <property type="entry name" value="VapC_family"/>
</dbReference>
<dbReference type="PANTHER" id="PTHR33653:SF1">
    <property type="entry name" value="RIBONUCLEASE VAPC2"/>
    <property type="match status" value="1"/>
</dbReference>